<dbReference type="Proteomes" id="UP001385951">
    <property type="component" value="Unassembled WGS sequence"/>
</dbReference>
<organism evidence="1 2">
    <name type="scientific">Cerrena zonata</name>
    <dbReference type="NCBI Taxonomy" id="2478898"/>
    <lineage>
        <taxon>Eukaryota</taxon>
        <taxon>Fungi</taxon>
        <taxon>Dikarya</taxon>
        <taxon>Basidiomycota</taxon>
        <taxon>Agaricomycotina</taxon>
        <taxon>Agaricomycetes</taxon>
        <taxon>Polyporales</taxon>
        <taxon>Cerrenaceae</taxon>
        <taxon>Cerrena</taxon>
    </lineage>
</organism>
<name>A0AAW0FDG6_9APHY</name>
<keyword evidence="2" id="KW-1185">Reference proteome</keyword>
<sequence length="100" mass="11289">MVYRVQSVVRTVETRSKTDIQAALMRSAIACGLFIEGDESTVDCYASIFNKLNCPCIYLSWDDAYPHHAYYKWSKAGRAKTFIDGLIILICKEKSDLPSS</sequence>
<proteinExistence type="predicted"/>
<protein>
    <submittedName>
        <fullName evidence="1">Uncharacterized protein</fullName>
    </submittedName>
</protein>
<accession>A0AAW0FDG6</accession>
<evidence type="ECO:0000313" key="1">
    <source>
        <dbReference type="EMBL" id="KAK7677030.1"/>
    </source>
</evidence>
<dbReference type="AlphaFoldDB" id="A0AAW0FDG6"/>
<comment type="caution">
    <text evidence="1">The sequence shown here is derived from an EMBL/GenBank/DDBJ whole genome shotgun (WGS) entry which is preliminary data.</text>
</comment>
<gene>
    <name evidence="1" type="ORF">QCA50_019995</name>
</gene>
<evidence type="ECO:0000313" key="2">
    <source>
        <dbReference type="Proteomes" id="UP001385951"/>
    </source>
</evidence>
<reference evidence="1 2" key="1">
    <citation type="submission" date="2022-09" db="EMBL/GenBank/DDBJ databases">
        <authorList>
            <person name="Palmer J.M."/>
        </authorList>
    </citation>
    <scope>NUCLEOTIDE SEQUENCE [LARGE SCALE GENOMIC DNA]</scope>
    <source>
        <strain evidence="1 2">DSM 7382</strain>
    </source>
</reference>
<dbReference type="EMBL" id="JASBNA010000097">
    <property type="protein sequence ID" value="KAK7677030.1"/>
    <property type="molecule type" value="Genomic_DNA"/>
</dbReference>